<evidence type="ECO:0000256" key="2">
    <source>
        <dbReference type="ARBA" id="ARBA00022833"/>
    </source>
</evidence>
<feature type="domain" description="Enoyl reductase (ER)" evidence="6">
    <location>
        <begin position="10"/>
        <end position="356"/>
    </location>
</feature>
<dbReference type="PANTHER" id="PTHR43880">
    <property type="entry name" value="ALCOHOL DEHYDROGENASE"/>
    <property type="match status" value="1"/>
</dbReference>
<keyword evidence="2 5" id="KW-0862">Zinc</keyword>
<dbReference type="SMART" id="SM00829">
    <property type="entry name" value="PKS_ER"/>
    <property type="match status" value="1"/>
</dbReference>
<keyword evidence="8" id="KW-1185">Reference proteome</keyword>
<keyword evidence="4" id="KW-0520">NAD</keyword>
<proteinExistence type="inferred from homology"/>
<comment type="cofactor">
    <cofactor evidence="5">
        <name>Zn(2+)</name>
        <dbReference type="ChEBI" id="CHEBI:29105"/>
    </cofactor>
</comment>
<dbReference type="Gene3D" id="3.90.180.10">
    <property type="entry name" value="Medium-chain alcohol dehydrogenases, catalytic domain"/>
    <property type="match status" value="1"/>
</dbReference>
<evidence type="ECO:0000256" key="4">
    <source>
        <dbReference type="ARBA" id="ARBA00023027"/>
    </source>
</evidence>
<comment type="caution">
    <text evidence="7">The sequence shown here is derived from an EMBL/GenBank/DDBJ whole genome shotgun (WGS) entry which is preliminary data.</text>
</comment>
<evidence type="ECO:0000256" key="1">
    <source>
        <dbReference type="ARBA" id="ARBA00022723"/>
    </source>
</evidence>
<comment type="similarity">
    <text evidence="5">Belongs to the zinc-containing alcohol dehydrogenase family.</text>
</comment>
<dbReference type="Pfam" id="PF08240">
    <property type="entry name" value="ADH_N"/>
    <property type="match status" value="1"/>
</dbReference>
<reference evidence="7 8" key="1">
    <citation type="submission" date="2022-10" db="EMBL/GenBank/DDBJ databases">
        <title>Pararhodobacter sp. nov., isolated from marine algae.</title>
        <authorList>
            <person name="Choi B.J."/>
            <person name="Kim J.M."/>
            <person name="Lee J.K."/>
            <person name="Choi D.G."/>
            <person name="Jeon C.O."/>
        </authorList>
    </citation>
    <scope>NUCLEOTIDE SEQUENCE [LARGE SCALE GENOMIC DNA]</scope>
    <source>
        <strain evidence="7 8">ZQ420</strain>
    </source>
</reference>
<gene>
    <name evidence="7" type="ORF">OKW52_12105</name>
</gene>
<dbReference type="InterPro" id="IPR020843">
    <property type="entry name" value="ER"/>
</dbReference>
<evidence type="ECO:0000313" key="7">
    <source>
        <dbReference type="EMBL" id="MCW1932976.1"/>
    </source>
</evidence>
<keyword evidence="3" id="KW-0560">Oxidoreductase</keyword>
<dbReference type="RefSeq" id="WP_264505929.1">
    <property type="nucleotide sequence ID" value="NZ_JAPDFL010000001.1"/>
</dbReference>
<evidence type="ECO:0000256" key="5">
    <source>
        <dbReference type="RuleBase" id="RU361277"/>
    </source>
</evidence>
<sequence length="360" mass="37162">MKAAVCRAFGEKLTIEEVVLRAPGAGEVQVTVEAVAICHSDIGFLDGLWAGQLPAVYGHEAAGRIAALGDGVQGLAVGDAVVVSMIRACGQCRACRTGKPFLCATAYNRGNGVLSLPDGTVVEQGLSTAGFAESCVVHASQVAKVPDDLPMQLGALLACGVITGTGAVINTAQVAPGDNVVVIGAGGVGLNALQGAKLAGANKIIAIDLAEEKLAAALEFGATDTLRADMKGLRRAVMGLTDGYGADHVFVAVGAIAAYAQAPSLACKGGQVVMVGMPPSGVKMEVEPVIVAATAQTLKGSFMGATVVQRDIPYLVEMWRQGRLKLEELVTQTYRFEQINEAIADARQGHVRRNVILMDR</sequence>
<dbReference type="InterPro" id="IPR011032">
    <property type="entry name" value="GroES-like_sf"/>
</dbReference>
<dbReference type="InterPro" id="IPR013149">
    <property type="entry name" value="ADH-like_C"/>
</dbReference>
<dbReference type="EMBL" id="JAPDFL010000001">
    <property type="protein sequence ID" value="MCW1932976.1"/>
    <property type="molecule type" value="Genomic_DNA"/>
</dbReference>
<dbReference type="Gene3D" id="3.40.50.720">
    <property type="entry name" value="NAD(P)-binding Rossmann-like Domain"/>
    <property type="match status" value="1"/>
</dbReference>
<evidence type="ECO:0000256" key="3">
    <source>
        <dbReference type="ARBA" id="ARBA00023002"/>
    </source>
</evidence>
<dbReference type="Pfam" id="PF00107">
    <property type="entry name" value="ADH_zinc_N"/>
    <property type="match status" value="1"/>
</dbReference>
<keyword evidence="1 5" id="KW-0479">Metal-binding</keyword>
<dbReference type="PROSITE" id="PS00059">
    <property type="entry name" value="ADH_ZINC"/>
    <property type="match status" value="1"/>
</dbReference>
<dbReference type="InterPro" id="IPR013154">
    <property type="entry name" value="ADH-like_N"/>
</dbReference>
<accession>A0ABT3GZM9</accession>
<dbReference type="InterPro" id="IPR002328">
    <property type="entry name" value="ADH_Zn_CS"/>
</dbReference>
<dbReference type="SUPFAM" id="SSF51735">
    <property type="entry name" value="NAD(P)-binding Rossmann-fold domains"/>
    <property type="match status" value="1"/>
</dbReference>
<dbReference type="InterPro" id="IPR036291">
    <property type="entry name" value="NAD(P)-bd_dom_sf"/>
</dbReference>
<evidence type="ECO:0000259" key="6">
    <source>
        <dbReference type="SMART" id="SM00829"/>
    </source>
</evidence>
<dbReference type="PANTHER" id="PTHR43880:SF12">
    <property type="entry name" value="ALCOHOL DEHYDROGENASE CLASS-3"/>
    <property type="match status" value="1"/>
</dbReference>
<dbReference type="SUPFAM" id="SSF50129">
    <property type="entry name" value="GroES-like"/>
    <property type="match status" value="2"/>
</dbReference>
<evidence type="ECO:0000313" key="8">
    <source>
        <dbReference type="Proteomes" id="UP001208938"/>
    </source>
</evidence>
<name>A0ABT3GZM9_9RHOB</name>
<protein>
    <submittedName>
        <fullName evidence="7">Zinc-binding dehydrogenase</fullName>
    </submittedName>
</protein>
<organism evidence="7 8">
    <name type="scientific">Pararhodobacter zhoushanensis</name>
    <dbReference type="NCBI Taxonomy" id="2479545"/>
    <lineage>
        <taxon>Bacteria</taxon>
        <taxon>Pseudomonadati</taxon>
        <taxon>Pseudomonadota</taxon>
        <taxon>Alphaproteobacteria</taxon>
        <taxon>Rhodobacterales</taxon>
        <taxon>Paracoccaceae</taxon>
        <taxon>Pararhodobacter</taxon>
    </lineage>
</organism>
<dbReference type="Proteomes" id="UP001208938">
    <property type="component" value="Unassembled WGS sequence"/>
</dbReference>